<dbReference type="Gene3D" id="3.90.1150.10">
    <property type="entry name" value="Aspartate Aminotransferase, domain 1"/>
    <property type="match status" value="1"/>
</dbReference>
<dbReference type="GO" id="GO:0006520">
    <property type="term" value="P:amino acid metabolic process"/>
    <property type="evidence" value="ECO:0007669"/>
    <property type="project" value="InterPro"/>
</dbReference>
<reference evidence="8 9" key="2">
    <citation type="journal article" date="2009" name="Proc. Natl. Acad. Sci. U.S.A.">
        <title>On the chimeric nature, thermophilic origin, and phylogenetic placement of the Thermotogales.</title>
        <authorList>
            <person name="Zhaxybayeva O."/>
            <person name="Swithers K.S."/>
            <person name="Lapierre P."/>
            <person name="Fournier G.P."/>
            <person name="Bickhart D.M."/>
            <person name="DeBoy R.T."/>
            <person name="Nelson K.E."/>
            <person name="Nesbo C.L."/>
            <person name="Doolittle W.F."/>
            <person name="Gogarten J.P."/>
            <person name="Noll K.M."/>
        </authorList>
    </citation>
    <scope>NUCLEOTIDE SEQUENCE [LARGE SCALE GENOMIC DNA]</scope>
    <source>
        <strain evidence="9">ATCC BAA-301 / DSM 14385 / NBRC 107922 / TMO</strain>
    </source>
</reference>
<organism evidence="8 9">
    <name type="scientific">Pseudothermotoga lettingae (strain ATCC BAA-301 / DSM 14385 / NBRC 107922 / TMO)</name>
    <name type="common">Thermotoga lettingae</name>
    <dbReference type="NCBI Taxonomy" id="416591"/>
    <lineage>
        <taxon>Bacteria</taxon>
        <taxon>Thermotogati</taxon>
        <taxon>Thermotogota</taxon>
        <taxon>Thermotogae</taxon>
        <taxon>Thermotogales</taxon>
        <taxon>Thermotogaceae</taxon>
        <taxon>Pseudothermotoga</taxon>
    </lineage>
</organism>
<dbReference type="EC" id="2.6.1.-" evidence="6"/>
<dbReference type="InterPro" id="IPR015424">
    <property type="entry name" value="PyrdxlP-dep_Trfase"/>
</dbReference>
<dbReference type="EMBL" id="CP000812">
    <property type="protein sequence ID" value="ABV33062.1"/>
    <property type="molecule type" value="Genomic_DNA"/>
</dbReference>
<reference evidence="8 9" key="1">
    <citation type="submission" date="2007-08" db="EMBL/GenBank/DDBJ databases">
        <title>Complete sequence of Thermotoga lettingae TMO.</title>
        <authorList>
            <consortium name="US DOE Joint Genome Institute"/>
            <person name="Copeland A."/>
            <person name="Lucas S."/>
            <person name="Lapidus A."/>
            <person name="Barry K."/>
            <person name="Glavina del Rio T."/>
            <person name="Dalin E."/>
            <person name="Tice H."/>
            <person name="Pitluck S."/>
            <person name="Foster B."/>
            <person name="Bruce D."/>
            <person name="Schmutz J."/>
            <person name="Larimer F."/>
            <person name="Land M."/>
            <person name="Hauser L."/>
            <person name="Kyrpides N."/>
            <person name="Mikhailova N."/>
            <person name="Nelson K."/>
            <person name="Gogarten J.P."/>
            <person name="Noll K."/>
            <person name="Richardson P."/>
        </authorList>
    </citation>
    <scope>NUCLEOTIDE SEQUENCE [LARGE SCALE GENOMIC DNA]</scope>
    <source>
        <strain evidence="9">ATCC BAA-301 / DSM 14385 / NBRC 107922 / TMO</strain>
    </source>
</reference>
<dbReference type="PANTHER" id="PTHR46383">
    <property type="entry name" value="ASPARTATE AMINOTRANSFERASE"/>
    <property type="match status" value="1"/>
</dbReference>
<dbReference type="NCBIfam" id="NF005744">
    <property type="entry name" value="PRK07568.1"/>
    <property type="match status" value="1"/>
</dbReference>
<evidence type="ECO:0000256" key="3">
    <source>
        <dbReference type="ARBA" id="ARBA00022576"/>
    </source>
</evidence>
<dbReference type="InterPro" id="IPR004839">
    <property type="entry name" value="Aminotransferase_I/II_large"/>
</dbReference>
<evidence type="ECO:0000256" key="6">
    <source>
        <dbReference type="RuleBase" id="RU000481"/>
    </source>
</evidence>
<dbReference type="STRING" id="416591.Tlet_0495"/>
<evidence type="ECO:0000313" key="9">
    <source>
        <dbReference type="Proteomes" id="UP000002016"/>
    </source>
</evidence>
<evidence type="ECO:0000256" key="4">
    <source>
        <dbReference type="ARBA" id="ARBA00022679"/>
    </source>
</evidence>
<dbReference type="OrthoDB" id="9802328at2"/>
<evidence type="ECO:0000256" key="2">
    <source>
        <dbReference type="ARBA" id="ARBA00007441"/>
    </source>
</evidence>
<dbReference type="RefSeq" id="WP_012002543.1">
    <property type="nucleotide sequence ID" value="NC_009828.1"/>
</dbReference>
<dbReference type="SUPFAM" id="SSF53383">
    <property type="entry name" value="PLP-dependent transferases"/>
    <property type="match status" value="1"/>
</dbReference>
<evidence type="ECO:0000256" key="1">
    <source>
        <dbReference type="ARBA" id="ARBA00001933"/>
    </source>
</evidence>
<keyword evidence="5" id="KW-0663">Pyridoxal phosphate</keyword>
<proteinExistence type="inferred from homology"/>
<comment type="similarity">
    <text evidence="2 6">Belongs to the class-I pyridoxal-phosphate-dependent aminotransferase family.</text>
</comment>
<dbReference type="AlphaFoldDB" id="A8F4H8"/>
<dbReference type="Pfam" id="PF00155">
    <property type="entry name" value="Aminotran_1_2"/>
    <property type="match status" value="1"/>
</dbReference>
<dbReference type="Gene3D" id="3.40.640.10">
    <property type="entry name" value="Type I PLP-dependent aspartate aminotransferase-like (Major domain)"/>
    <property type="match status" value="1"/>
</dbReference>
<name>A8F4H8_PSELT</name>
<dbReference type="PROSITE" id="PS00105">
    <property type="entry name" value="AA_TRANSFER_CLASS_1"/>
    <property type="match status" value="1"/>
</dbReference>
<dbReference type="HOGENOM" id="CLU_017584_4_3_0"/>
<keyword evidence="9" id="KW-1185">Reference proteome</keyword>
<gene>
    <name evidence="8" type="ordered locus">Tlet_0495</name>
</gene>
<evidence type="ECO:0000259" key="7">
    <source>
        <dbReference type="Pfam" id="PF00155"/>
    </source>
</evidence>
<dbReference type="InterPro" id="IPR015421">
    <property type="entry name" value="PyrdxlP-dep_Trfase_major"/>
</dbReference>
<dbReference type="InterPro" id="IPR015422">
    <property type="entry name" value="PyrdxlP-dep_Trfase_small"/>
</dbReference>
<keyword evidence="3 6" id="KW-0032">Aminotransferase</keyword>
<evidence type="ECO:0000256" key="5">
    <source>
        <dbReference type="ARBA" id="ARBA00022898"/>
    </source>
</evidence>
<sequence>MRISERSKKAPASPIRKLVPFAEEAVKKGKKIYYLNIGQPDIPTPSIYFQYEEKHRPQIVAYTHSAGLLPLREAFTKYYARFDIDVFPDEIIVTNGGSEAVLFAMTVVADPGDEILVLEPFYANYAGFAAQLGINLVPVRTRPEDGYQIPKMGDFLEKISHRTKAIIFSNPCNPTGAVYDEKQLEVIAEVALKRDLFVISDEVYREFTFDGFRAISMMSFSNISDKVIVVDSISKRYSACGARIGTFITKNKDIYQAAMKLAQARLCPAMTSQYGTIGLLTLDDLYYSQMRKEYEMRRDVVYEELQRIDGAVFKKPHGAFYISVKLPIDNSEDFVKFMLTEYEVEGKTTMVAPLSGFYVTPSTGMSEIRIAYVLEREQLRDAVAILTSGLKTYIERRNK</sequence>
<dbReference type="Proteomes" id="UP000002016">
    <property type="component" value="Chromosome"/>
</dbReference>
<protein>
    <recommendedName>
        <fullName evidence="6">Aminotransferase</fullName>
        <ecNumber evidence="6">2.6.1.-</ecNumber>
    </recommendedName>
</protein>
<accession>A8F4H8</accession>
<keyword evidence="4 6" id="KW-0808">Transferase</keyword>
<dbReference type="InterPro" id="IPR050596">
    <property type="entry name" value="AspAT/PAT-like"/>
</dbReference>
<comment type="cofactor">
    <cofactor evidence="1 6">
        <name>pyridoxal 5'-phosphate</name>
        <dbReference type="ChEBI" id="CHEBI:597326"/>
    </cofactor>
</comment>
<feature type="domain" description="Aminotransferase class I/classII large" evidence="7">
    <location>
        <begin position="55"/>
        <end position="384"/>
    </location>
</feature>
<dbReference type="eggNOG" id="COG0436">
    <property type="taxonomic scope" value="Bacteria"/>
</dbReference>
<dbReference type="InterPro" id="IPR004838">
    <property type="entry name" value="NHTrfase_class1_PyrdxlP-BS"/>
</dbReference>
<dbReference type="GO" id="GO:0030170">
    <property type="term" value="F:pyridoxal phosphate binding"/>
    <property type="evidence" value="ECO:0007669"/>
    <property type="project" value="InterPro"/>
</dbReference>
<evidence type="ECO:0000313" key="8">
    <source>
        <dbReference type="EMBL" id="ABV33062.1"/>
    </source>
</evidence>
<dbReference type="KEGG" id="tle:Tlet_0495"/>
<dbReference type="CDD" id="cd00609">
    <property type="entry name" value="AAT_like"/>
    <property type="match status" value="1"/>
</dbReference>
<dbReference type="GO" id="GO:0008483">
    <property type="term" value="F:transaminase activity"/>
    <property type="evidence" value="ECO:0007669"/>
    <property type="project" value="UniProtKB-KW"/>
</dbReference>